<dbReference type="Proteomes" id="UP001165653">
    <property type="component" value="Unassembled WGS sequence"/>
</dbReference>
<evidence type="ECO:0000313" key="2">
    <source>
        <dbReference type="EMBL" id="MCW1912350.1"/>
    </source>
</evidence>
<comment type="caution">
    <text evidence="2">The sequence shown here is derived from an EMBL/GenBank/DDBJ whole genome shotgun (WGS) entry which is preliminary data.</text>
</comment>
<keyword evidence="3" id="KW-1185">Reference proteome</keyword>
<evidence type="ECO:0000313" key="3">
    <source>
        <dbReference type="Proteomes" id="UP001165653"/>
    </source>
</evidence>
<feature type="signal peptide" evidence="1">
    <location>
        <begin position="1"/>
        <end position="21"/>
    </location>
</feature>
<proteinExistence type="predicted"/>
<sequence>MARFRITICCLALLGCLVASVFPKSRKEVRLAAPDGTTVEMQYRAGLESLPLRIEWCLTRLSFVKDGRVATFETSPDKHPVMEIRPRVILTSDGELLVRDGEGAEAWWIVVSRDFSQAEVYDNTSSEPVDLLSGAR</sequence>
<dbReference type="RefSeq" id="WP_264510661.1">
    <property type="nucleotide sequence ID" value="NZ_JAPDDR010000001.1"/>
</dbReference>
<dbReference type="EMBL" id="JAPDDR010000001">
    <property type="protein sequence ID" value="MCW1912350.1"/>
    <property type="molecule type" value="Genomic_DNA"/>
</dbReference>
<protein>
    <submittedName>
        <fullName evidence="2">Uncharacterized protein</fullName>
    </submittedName>
</protein>
<dbReference type="PROSITE" id="PS51257">
    <property type="entry name" value="PROKAR_LIPOPROTEIN"/>
    <property type="match status" value="1"/>
</dbReference>
<name>A0ABT3FZF5_9BACT</name>
<gene>
    <name evidence="2" type="ORF">OJ996_02115</name>
</gene>
<evidence type="ECO:0000256" key="1">
    <source>
        <dbReference type="SAM" id="SignalP"/>
    </source>
</evidence>
<organism evidence="2 3">
    <name type="scientific">Luteolibacter rhizosphaerae</name>
    <dbReference type="NCBI Taxonomy" id="2989719"/>
    <lineage>
        <taxon>Bacteria</taxon>
        <taxon>Pseudomonadati</taxon>
        <taxon>Verrucomicrobiota</taxon>
        <taxon>Verrucomicrobiia</taxon>
        <taxon>Verrucomicrobiales</taxon>
        <taxon>Verrucomicrobiaceae</taxon>
        <taxon>Luteolibacter</taxon>
    </lineage>
</organism>
<reference evidence="2" key="1">
    <citation type="submission" date="2022-10" db="EMBL/GenBank/DDBJ databases">
        <title>Luteolibacter sp. GHJ8, whole genome shotgun sequencing project.</title>
        <authorList>
            <person name="Zhao G."/>
            <person name="Shen L."/>
        </authorList>
    </citation>
    <scope>NUCLEOTIDE SEQUENCE</scope>
    <source>
        <strain evidence="2">GHJ8</strain>
    </source>
</reference>
<accession>A0ABT3FZF5</accession>
<feature type="chain" id="PRO_5047176006" evidence="1">
    <location>
        <begin position="22"/>
        <end position="136"/>
    </location>
</feature>
<keyword evidence="1" id="KW-0732">Signal</keyword>